<feature type="region of interest" description="Disordered" evidence="1">
    <location>
        <begin position="86"/>
        <end position="146"/>
    </location>
</feature>
<dbReference type="OrthoDB" id="5294241at2759"/>
<reference evidence="4 6" key="1">
    <citation type="submission" date="2019-07" db="EMBL/GenBank/DDBJ databases">
        <title>Venturia inaequalis Genome Resource.</title>
        <authorList>
            <person name="Lichtner F.J."/>
        </authorList>
    </citation>
    <scope>NUCLEOTIDE SEQUENCE [LARGE SCALE GENOMIC DNA]</scope>
    <source>
        <strain evidence="3 5">120213</strain>
        <strain evidence="2">Bline_iso_100314</strain>
        <strain evidence="4 6">DMI_063113</strain>
    </source>
</reference>
<evidence type="ECO:0000256" key="1">
    <source>
        <dbReference type="SAM" id="MobiDB-lite"/>
    </source>
</evidence>
<evidence type="ECO:0000313" key="6">
    <source>
        <dbReference type="Proteomes" id="UP000490939"/>
    </source>
</evidence>
<evidence type="ECO:0000313" key="5">
    <source>
        <dbReference type="Proteomes" id="UP000447873"/>
    </source>
</evidence>
<evidence type="ECO:0000313" key="4">
    <source>
        <dbReference type="EMBL" id="KAE9989225.1"/>
    </source>
</evidence>
<gene>
    <name evidence="2" type="ORF">BLS_005193</name>
    <name evidence="4" type="ORF">EG327_002962</name>
    <name evidence="3" type="ORF">EG328_004961</name>
</gene>
<feature type="region of interest" description="Disordered" evidence="1">
    <location>
        <begin position="1"/>
        <end position="48"/>
    </location>
</feature>
<sequence>MNYSYSPSSSASSSPISIGWPSPGSEASSSSSPRSIPATKKSNMACAYPSWPTGPALSQYTTGAPSAFISDEDLFLDELLDGEAPFLHEAPAPPRDIPLPAVAMPLQPLYAQPKAKKEPRRRSSAKKTRRPSKPMSPIAESPEMRV</sequence>
<evidence type="ECO:0000313" key="3">
    <source>
        <dbReference type="EMBL" id="KAE9972489.1"/>
    </source>
</evidence>
<dbReference type="EMBL" id="WNWQ01000352">
    <property type="protein sequence ID" value="KAE9969865.1"/>
    <property type="molecule type" value="Genomic_DNA"/>
</dbReference>
<proteinExistence type="predicted"/>
<keyword evidence="6" id="KW-1185">Reference proteome</keyword>
<accession>A0A8H3VI36</accession>
<dbReference type="Proteomes" id="UP000490939">
    <property type="component" value="Unassembled WGS sequence"/>
</dbReference>
<feature type="compositionally biased region" description="Basic residues" evidence="1">
    <location>
        <begin position="117"/>
        <end position="132"/>
    </location>
</feature>
<organism evidence="4 6">
    <name type="scientific">Venturia inaequalis</name>
    <name type="common">Apple scab fungus</name>
    <dbReference type="NCBI Taxonomy" id="5025"/>
    <lineage>
        <taxon>Eukaryota</taxon>
        <taxon>Fungi</taxon>
        <taxon>Dikarya</taxon>
        <taxon>Ascomycota</taxon>
        <taxon>Pezizomycotina</taxon>
        <taxon>Dothideomycetes</taxon>
        <taxon>Pleosporomycetidae</taxon>
        <taxon>Venturiales</taxon>
        <taxon>Venturiaceae</taxon>
        <taxon>Venturia</taxon>
    </lineage>
</organism>
<dbReference type="EMBL" id="WNWS01000268">
    <property type="protein sequence ID" value="KAE9972489.1"/>
    <property type="molecule type" value="Genomic_DNA"/>
</dbReference>
<name>A0A8H3VI36_VENIN</name>
<comment type="caution">
    <text evidence="4">The sequence shown here is derived from an EMBL/GenBank/DDBJ whole genome shotgun (WGS) entry which is preliminary data.</text>
</comment>
<dbReference type="AlphaFoldDB" id="A0A8H3VI36"/>
<dbReference type="Proteomes" id="UP000447873">
    <property type="component" value="Unassembled WGS sequence"/>
</dbReference>
<dbReference type="Proteomes" id="UP000433883">
    <property type="component" value="Unassembled WGS sequence"/>
</dbReference>
<dbReference type="EMBL" id="WNWR01000198">
    <property type="protein sequence ID" value="KAE9989225.1"/>
    <property type="molecule type" value="Genomic_DNA"/>
</dbReference>
<feature type="compositionally biased region" description="Low complexity" evidence="1">
    <location>
        <begin position="1"/>
        <end position="37"/>
    </location>
</feature>
<evidence type="ECO:0000313" key="2">
    <source>
        <dbReference type="EMBL" id="KAE9969865.1"/>
    </source>
</evidence>
<protein>
    <submittedName>
        <fullName evidence="4">Uncharacterized protein</fullName>
    </submittedName>
</protein>